<organism evidence="7 8">
    <name type="scientific">Nothobranchius furzeri</name>
    <name type="common">Turquoise killifish</name>
    <dbReference type="NCBI Taxonomy" id="105023"/>
    <lineage>
        <taxon>Eukaryota</taxon>
        <taxon>Metazoa</taxon>
        <taxon>Chordata</taxon>
        <taxon>Craniata</taxon>
        <taxon>Vertebrata</taxon>
        <taxon>Euteleostomi</taxon>
        <taxon>Actinopterygii</taxon>
        <taxon>Neopterygii</taxon>
        <taxon>Teleostei</taxon>
        <taxon>Neoteleostei</taxon>
        <taxon>Acanthomorphata</taxon>
        <taxon>Ovalentaria</taxon>
        <taxon>Atherinomorphae</taxon>
        <taxon>Cyprinodontiformes</taxon>
        <taxon>Nothobranchiidae</taxon>
        <taxon>Nothobranchius</taxon>
    </lineage>
</organism>
<evidence type="ECO:0000256" key="5">
    <source>
        <dbReference type="SAM" id="SignalP"/>
    </source>
</evidence>
<comment type="subcellular location">
    <subcellularLocation>
        <location evidence="1">Secreted</location>
    </subcellularLocation>
</comment>
<protein>
    <recommendedName>
        <fullName evidence="6">WxxW domain-containing protein</fullName>
    </recommendedName>
</protein>
<dbReference type="PANTHER" id="PTHR15031">
    <property type="entry name" value="CARTILAGE INTERMEDIATE LAYER PROTEIN CLIP"/>
    <property type="match status" value="1"/>
</dbReference>
<evidence type="ECO:0000256" key="4">
    <source>
        <dbReference type="ARBA" id="ARBA00023180"/>
    </source>
</evidence>
<name>A0A8C6MBJ6_NOTFU</name>
<keyword evidence="4" id="KW-0325">Glycoprotein</keyword>
<feature type="domain" description="WxxW" evidence="6">
    <location>
        <begin position="55"/>
        <end position="140"/>
    </location>
</feature>
<proteinExistence type="predicted"/>
<dbReference type="Ensembl" id="ENSNFUT00015033345.1">
    <property type="protein sequence ID" value="ENSNFUP00015031904.1"/>
    <property type="gene ID" value="ENSNFUG00015015621.1"/>
</dbReference>
<dbReference type="AlphaFoldDB" id="A0A8C6MBJ6"/>
<dbReference type="Proteomes" id="UP000694548">
    <property type="component" value="Unassembled WGS sequence"/>
</dbReference>
<keyword evidence="2" id="KW-0964">Secreted</keyword>
<feature type="chain" id="PRO_5034935365" description="WxxW domain-containing protein" evidence="5">
    <location>
        <begin position="42"/>
        <end position="147"/>
    </location>
</feature>
<keyword evidence="8" id="KW-1185">Reference proteome</keyword>
<evidence type="ECO:0000313" key="7">
    <source>
        <dbReference type="Ensembl" id="ENSNFUP00015031904.1"/>
    </source>
</evidence>
<reference evidence="7" key="1">
    <citation type="submission" date="2025-08" db="UniProtKB">
        <authorList>
            <consortium name="Ensembl"/>
        </authorList>
    </citation>
    <scope>IDENTIFICATION</scope>
</reference>
<reference evidence="7" key="2">
    <citation type="submission" date="2025-09" db="UniProtKB">
        <authorList>
            <consortium name="Ensembl"/>
        </authorList>
    </citation>
    <scope>IDENTIFICATION</scope>
</reference>
<evidence type="ECO:0000259" key="6">
    <source>
        <dbReference type="Pfam" id="PF13330"/>
    </source>
</evidence>
<accession>A0A8C6MBJ6</accession>
<evidence type="ECO:0000256" key="2">
    <source>
        <dbReference type="ARBA" id="ARBA00022525"/>
    </source>
</evidence>
<dbReference type="GO" id="GO:0005576">
    <property type="term" value="C:extracellular region"/>
    <property type="evidence" value="ECO:0007669"/>
    <property type="project" value="UniProtKB-SubCell"/>
</dbReference>
<keyword evidence="3 5" id="KW-0732">Signal</keyword>
<feature type="signal peptide" evidence="5">
    <location>
        <begin position="1"/>
        <end position="41"/>
    </location>
</feature>
<evidence type="ECO:0000256" key="1">
    <source>
        <dbReference type="ARBA" id="ARBA00004613"/>
    </source>
</evidence>
<sequence length="147" mass="16416">MSLFCFAAVKKRHLSSAIMTKLMSLTVLAVLLLACLKPSIGIPPTQGPIIERLCWTSWYDRDNPGGTGDWEDLRNLRLAYPGEICRKPLEIQAVTVIGNVPAESTGQNFYAYNTFLGFICLNADQPFGEQCSDYKVRFRCPCFFPVG</sequence>
<evidence type="ECO:0000313" key="8">
    <source>
        <dbReference type="Proteomes" id="UP000694548"/>
    </source>
</evidence>
<dbReference type="GeneTree" id="ENSGT00390000008152"/>
<evidence type="ECO:0000256" key="3">
    <source>
        <dbReference type="ARBA" id="ARBA00022729"/>
    </source>
</evidence>
<dbReference type="InterPro" id="IPR039675">
    <property type="entry name" value="CILP1/CILP2"/>
</dbReference>
<dbReference type="Pfam" id="PF13330">
    <property type="entry name" value="Mucin2_WxxW"/>
    <property type="match status" value="1"/>
</dbReference>
<dbReference type="InterPro" id="IPR025155">
    <property type="entry name" value="WxxW_domain"/>
</dbReference>